<sequence length="206" mass="24121">MPILRAGSKVLLFVHIPKTGGTSVEKWLRSIGPLSLYAPKRSDFVPCVPQHFDTHVYAYLFDGSFFDYSFAVVRNPYERIMSEYKYRIGSKKQTLFTPSFRRWVRRCFAEYEKNSYLLSNHIRPQTDFLTPDVEIFKLEDGFTPVEQRLQDVLGVSLVEKIPHTNKSGDRPIEIDSETMDLIYNFYRKDFDAFGYPRNHLTLEQVA</sequence>
<dbReference type="Proteomes" id="UP000035489">
    <property type="component" value="Unassembled WGS sequence"/>
</dbReference>
<dbReference type="PATRIC" id="fig|1225564.3.peg.2338"/>
<dbReference type="InterPro" id="IPR005331">
    <property type="entry name" value="Sulfotransferase"/>
</dbReference>
<name>A0A0H1RDY6_9HYPH</name>
<protein>
    <recommendedName>
        <fullName evidence="3">Sulfotransferase family protein</fullName>
    </recommendedName>
</protein>
<gene>
    <name evidence="1" type="ORF">AA309_08650</name>
</gene>
<dbReference type="EMBL" id="LCYG01000020">
    <property type="protein sequence ID" value="KLK93393.1"/>
    <property type="molecule type" value="Genomic_DNA"/>
</dbReference>
<dbReference type="Pfam" id="PF03567">
    <property type="entry name" value="Sulfotransfer_2"/>
    <property type="match status" value="1"/>
</dbReference>
<dbReference type="InterPro" id="IPR027417">
    <property type="entry name" value="P-loop_NTPase"/>
</dbReference>
<dbReference type="GO" id="GO:0016020">
    <property type="term" value="C:membrane"/>
    <property type="evidence" value="ECO:0007669"/>
    <property type="project" value="InterPro"/>
</dbReference>
<reference evidence="1 2" key="1">
    <citation type="submission" date="2015-05" db="EMBL/GenBank/DDBJ databases">
        <title>Draft genome sequence of Microvirga vignae strain BR3299, a novel nitrogen fixing bacteria isolated from Brazil semi-aired region.</title>
        <authorList>
            <person name="Zilli J.E."/>
            <person name="Passos S.R."/>
            <person name="Leite J."/>
            <person name="Baldani J.I."/>
            <person name="Xavier G.R."/>
            <person name="Rumjaneck N.G."/>
            <person name="Simoes-Araujo J.L."/>
        </authorList>
    </citation>
    <scope>NUCLEOTIDE SEQUENCE [LARGE SCALE GENOMIC DNA]</scope>
    <source>
        <strain evidence="1 2">BR3299</strain>
    </source>
</reference>
<comment type="caution">
    <text evidence="1">The sequence shown here is derived from an EMBL/GenBank/DDBJ whole genome shotgun (WGS) entry which is preliminary data.</text>
</comment>
<keyword evidence="2" id="KW-1185">Reference proteome</keyword>
<organism evidence="1 2">
    <name type="scientific">Microvirga vignae</name>
    <dbReference type="NCBI Taxonomy" id="1225564"/>
    <lineage>
        <taxon>Bacteria</taxon>
        <taxon>Pseudomonadati</taxon>
        <taxon>Pseudomonadota</taxon>
        <taxon>Alphaproteobacteria</taxon>
        <taxon>Hyphomicrobiales</taxon>
        <taxon>Methylobacteriaceae</taxon>
        <taxon>Microvirga</taxon>
    </lineage>
</organism>
<proteinExistence type="predicted"/>
<dbReference type="OrthoDB" id="288532at2"/>
<evidence type="ECO:0000313" key="1">
    <source>
        <dbReference type="EMBL" id="KLK93393.1"/>
    </source>
</evidence>
<accession>A0A0H1RDY6</accession>
<evidence type="ECO:0008006" key="3">
    <source>
        <dbReference type="Google" id="ProtNLM"/>
    </source>
</evidence>
<dbReference type="AlphaFoldDB" id="A0A0H1RDY6"/>
<dbReference type="Gene3D" id="3.40.50.300">
    <property type="entry name" value="P-loop containing nucleotide triphosphate hydrolases"/>
    <property type="match status" value="1"/>
</dbReference>
<dbReference type="GO" id="GO:0008146">
    <property type="term" value="F:sulfotransferase activity"/>
    <property type="evidence" value="ECO:0007669"/>
    <property type="project" value="InterPro"/>
</dbReference>
<evidence type="ECO:0000313" key="2">
    <source>
        <dbReference type="Proteomes" id="UP000035489"/>
    </source>
</evidence>
<dbReference type="RefSeq" id="WP_047188596.1">
    <property type="nucleotide sequence ID" value="NZ_LCYG01000020.1"/>
</dbReference>
<dbReference type="SUPFAM" id="SSF52540">
    <property type="entry name" value="P-loop containing nucleoside triphosphate hydrolases"/>
    <property type="match status" value="1"/>
</dbReference>